<proteinExistence type="predicted"/>
<organism evidence="1 2">
    <name type="scientific">Halohasta litorea</name>
    <dbReference type="NCBI Taxonomy" id="869891"/>
    <lineage>
        <taxon>Archaea</taxon>
        <taxon>Methanobacteriati</taxon>
        <taxon>Methanobacteriota</taxon>
        <taxon>Stenosarchaea group</taxon>
        <taxon>Halobacteria</taxon>
        <taxon>Halobacteriales</taxon>
        <taxon>Haloferacaceae</taxon>
        <taxon>Halohasta</taxon>
    </lineage>
</organism>
<sequence length="167" mass="17600">MNKRLQTIGLVLIVVLAGCSGAPAADGPDADNGTSIENDTAGATDVTQSLGITVDETTTGDELNEIGATYPRDEFVVDAAQHDEIEIGVDSDGDGTTERTFNETHISGVNNNAYSFDISLESGYTLQSGDVVTVEYPAIDNPSEPGEYTVELRLNDRQTANATAVIE</sequence>
<keyword evidence="2" id="KW-1185">Reference proteome</keyword>
<accession>A0ABD6D9A9</accession>
<protein>
    <recommendedName>
        <fullName evidence="3">DUF4625 domain-containing protein</fullName>
    </recommendedName>
</protein>
<dbReference type="Gene3D" id="2.60.40.10">
    <property type="entry name" value="Immunoglobulins"/>
    <property type="match status" value="1"/>
</dbReference>
<evidence type="ECO:0000313" key="1">
    <source>
        <dbReference type="EMBL" id="MFD1642879.1"/>
    </source>
</evidence>
<dbReference type="InterPro" id="IPR013783">
    <property type="entry name" value="Ig-like_fold"/>
</dbReference>
<dbReference type="Proteomes" id="UP001597052">
    <property type="component" value="Unassembled WGS sequence"/>
</dbReference>
<gene>
    <name evidence="1" type="ORF">ACFSBW_13460</name>
</gene>
<dbReference type="RefSeq" id="WP_256396591.1">
    <property type="nucleotide sequence ID" value="NZ_JANHDJ010000004.1"/>
</dbReference>
<dbReference type="EMBL" id="JBHUDM010000004">
    <property type="protein sequence ID" value="MFD1642879.1"/>
    <property type="molecule type" value="Genomic_DNA"/>
</dbReference>
<evidence type="ECO:0000313" key="2">
    <source>
        <dbReference type="Proteomes" id="UP001597052"/>
    </source>
</evidence>
<comment type="caution">
    <text evidence="1">The sequence shown here is derived from an EMBL/GenBank/DDBJ whole genome shotgun (WGS) entry which is preliminary data.</text>
</comment>
<dbReference type="PROSITE" id="PS51257">
    <property type="entry name" value="PROKAR_LIPOPROTEIN"/>
    <property type="match status" value="1"/>
</dbReference>
<name>A0ABD6D9A9_9EURY</name>
<dbReference type="AlphaFoldDB" id="A0ABD6D9A9"/>
<evidence type="ECO:0008006" key="3">
    <source>
        <dbReference type="Google" id="ProtNLM"/>
    </source>
</evidence>
<reference evidence="1 2" key="1">
    <citation type="journal article" date="2019" name="Int. J. Syst. Evol. Microbiol.">
        <title>The Global Catalogue of Microorganisms (GCM) 10K type strain sequencing project: providing services to taxonomists for standard genome sequencing and annotation.</title>
        <authorList>
            <consortium name="The Broad Institute Genomics Platform"/>
            <consortium name="The Broad Institute Genome Sequencing Center for Infectious Disease"/>
            <person name="Wu L."/>
            <person name="Ma J."/>
        </authorList>
    </citation>
    <scope>NUCLEOTIDE SEQUENCE [LARGE SCALE GENOMIC DNA]</scope>
    <source>
        <strain evidence="1 2">CGMCC 1.10593</strain>
    </source>
</reference>